<proteinExistence type="predicted"/>
<dbReference type="InterPro" id="IPR000537">
    <property type="entry name" value="UbiA_prenyltransferase"/>
</dbReference>
<feature type="transmembrane region" description="Helical" evidence="5">
    <location>
        <begin position="101"/>
        <end position="119"/>
    </location>
</feature>
<feature type="transmembrane region" description="Helical" evidence="5">
    <location>
        <begin position="39"/>
        <end position="58"/>
    </location>
</feature>
<dbReference type="GO" id="GO:0016020">
    <property type="term" value="C:membrane"/>
    <property type="evidence" value="ECO:0007669"/>
    <property type="project" value="UniProtKB-SubCell"/>
</dbReference>
<name>A0A1C4FUL2_9BACT</name>
<dbReference type="GO" id="GO:0016765">
    <property type="term" value="F:transferase activity, transferring alkyl or aryl (other than methyl) groups"/>
    <property type="evidence" value="ECO:0007669"/>
    <property type="project" value="InterPro"/>
</dbReference>
<organism evidence="6 7">
    <name type="scientific">Chitinophaga costaii</name>
    <dbReference type="NCBI Taxonomy" id="1335309"/>
    <lineage>
        <taxon>Bacteria</taxon>
        <taxon>Pseudomonadati</taxon>
        <taxon>Bacteroidota</taxon>
        <taxon>Chitinophagia</taxon>
        <taxon>Chitinophagales</taxon>
        <taxon>Chitinophagaceae</taxon>
        <taxon>Chitinophaga</taxon>
    </lineage>
</organism>
<evidence type="ECO:0000256" key="1">
    <source>
        <dbReference type="ARBA" id="ARBA00004141"/>
    </source>
</evidence>
<accession>A0A1C4FUL2</accession>
<keyword evidence="3 5" id="KW-1133">Transmembrane helix</keyword>
<evidence type="ECO:0000313" key="6">
    <source>
        <dbReference type="EMBL" id="SCC59546.1"/>
    </source>
</evidence>
<dbReference type="AlphaFoldDB" id="A0A1C4FUL2"/>
<feature type="transmembrane region" description="Helical" evidence="5">
    <location>
        <begin position="232"/>
        <end position="249"/>
    </location>
</feature>
<reference evidence="6 7" key="1">
    <citation type="submission" date="2016-08" db="EMBL/GenBank/DDBJ databases">
        <authorList>
            <person name="Seilhamer J.J."/>
        </authorList>
    </citation>
    <scope>NUCLEOTIDE SEQUENCE [LARGE SCALE GENOMIC DNA]</scope>
    <source>
        <strain evidence="6 7">A37T2</strain>
    </source>
</reference>
<sequence length="279" mass="31803">MLRSVFNFLLFSSIYVAICAVMVIWHTNTLLGLHYPSCTYMGFVFASTICSYNFHWWLTPNTGDHSHRLMWGGRHRQLQLVLGLLGLAFSTALGWQLRTHWIPISIAVLLTFLYTAPKLPHPPFVWLRKIAIGKTLFLALVWTYVTSLMPVWMAGRKADLNVWLFVLHRVCFTYASCILFDERDLEADQRAGVRSIITYLSEHNRSNVYYAALIVSAGCAAMLYPFAPGPLVAILIIPILALTFLTGTAKRNHSDYLYYFGLDGLIMLGPVLHLLWRMI</sequence>
<keyword evidence="6" id="KW-0808">Transferase</keyword>
<feature type="transmembrane region" description="Helical" evidence="5">
    <location>
        <begin position="256"/>
        <end position="276"/>
    </location>
</feature>
<feature type="transmembrane region" description="Helical" evidence="5">
    <location>
        <begin position="208"/>
        <end position="226"/>
    </location>
</feature>
<feature type="transmembrane region" description="Helical" evidence="5">
    <location>
        <begin position="160"/>
        <end position="180"/>
    </location>
</feature>
<dbReference type="Proteomes" id="UP000242818">
    <property type="component" value="Unassembled WGS sequence"/>
</dbReference>
<dbReference type="RefSeq" id="WP_089714946.1">
    <property type="nucleotide sequence ID" value="NZ_FMAR01000017.1"/>
</dbReference>
<feature type="transmembrane region" description="Helical" evidence="5">
    <location>
        <begin position="7"/>
        <end position="27"/>
    </location>
</feature>
<evidence type="ECO:0000256" key="5">
    <source>
        <dbReference type="SAM" id="Phobius"/>
    </source>
</evidence>
<evidence type="ECO:0000256" key="3">
    <source>
        <dbReference type="ARBA" id="ARBA00022989"/>
    </source>
</evidence>
<keyword evidence="7" id="KW-1185">Reference proteome</keyword>
<evidence type="ECO:0000256" key="4">
    <source>
        <dbReference type="ARBA" id="ARBA00023136"/>
    </source>
</evidence>
<gene>
    <name evidence="6" type="ORF">GA0116948_11732</name>
</gene>
<evidence type="ECO:0000256" key="2">
    <source>
        <dbReference type="ARBA" id="ARBA00022692"/>
    </source>
</evidence>
<dbReference type="STRING" id="1335309.GA0116948_11732"/>
<dbReference type="OrthoDB" id="1467772at2"/>
<keyword evidence="2 5" id="KW-0812">Transmembrane</keyword>
<feature type="transmembrane region" description="Helical" evidence="5">
    <location>
        <begin position="78"/>
        <end position="95"/>
    </location>
</feature>
<protein>
    <submittedName>
        <fullName evidence="6">UbiA prenyltransferase family protein</fullName>
    </submittedName>
</protein>
<dbReference type="Pfam" id="PF01040">
    <property type="entry name" value="UbiA"/>
    <property type="match status" value="1"/>
</dbReference>
<dbReference type="EMBL" id="FMAR01000017">
    <property type="protein sequence ID" value="SCC59546.1"/>
    <property type="molecule type" value="Genomic_DNA"/>
</dbReference>
<evidence type="ECO:0000313" key="7">
    <source>
        <dbReference type="Proteomes" id="UP000242818"/>
    </source>
</evidence>
<keyword evidence="4 5" id="KW-0472">Membrane</keyword>
<comment type="subcellular location">
    <subcellularLocation>
        <location evidence="1">Membrane</location>
        <topology evidence="1">Multi-pass membrane protein</topology>
    </subcellularLocation>
</comment>
<feature type="transmembrane region" description="Helical" evidence="5">
    <location>
        <begin position="131"/>
        <end position="154"/>
    </location>
</feature>